<dbReference type="Proteomes" id="UP001354971">
    <property type="component" value="Unassembled WGS sequence"/>
</dbReference>
<gene>
    <name evidence="1" type="ORF">V0U79_04930</name>
</gene>
<sequence length="85" mass="9213">MRIELEFYGPIQDRMGGARQAAEIDGTPATLDALVAQLAQRLDGGDYLQADHLRIAVNDRLVDRNSKLALAEGDRIAFLSPFSGG</sequence>
<dbReference type="CDD" id="cd17040">
    <property type="entry name" value="Ubl_MoaD_like"/>
    <property type="match status" value="1"/>
</dbReference>
<evidence type="ECO:0000313" key="1">
    <source>
        <dbReference type="EMBL" id="MEE2525701.1"/>
    </source>
</evidence>
<comment type="caution">
    <text evidence="1">The sequence shown here is derived from an EMBL/GenBank/DDBJ whole genome shotgun (WGS) entry which is preliminary data.</text>
</comment>
<dbReference type="EMBL" id="JAZDRP010000003">
    <property type="protein sequence ID" value="MEE2525701.1"/>
    <property type="molecule type" value="Genomic_DNA"/>
</dbReference>
<dbReference type="RefSeq" id="WP_330198365.1">
    <property type="nucleotide sequence ID" value="NZ_JAZDRP010000003.1"/>
</dbReference>
<dbReference type="InterPro" id="IPR003749">
    <property type="entry name" value="ThiS/MoaD-like"/>
</dbReference>
<proteinExistence type="predicted"/>
<evidence type="ECO:0000313" key="2">
    <source>
        <dbReference type="Proteomes" id="UP001354971"/>
    </source>
</evidence>
<dbReference type="InterPro" id="IPR012675">
    <property type="entry name" value="Beta-grasp_dom_sf"/>
</dbReference>
<dbReference type="SUPFAM" id="SSF54285">
    <property type="entry name" value="MoaD/ThiS"/>
    <property type="match status" value="1"/>
</dbReference>
<dbReference type="Pfam" id="PF02597">
    <property type="entry name" value="ThiS"/>
    <property type="match status" value="1"/>
</dbReference>
<keyword evidence="2" id="KW-1185">Reference proteome</keyword>
<protein>
    <submittedName>
        <fullName evidence="1">MoaD/ThiS family protein</fullName>
    </submittedName>
</protein>
<dbReference type="InterPro" id="IPR016155">
    <property type="entry name" value="Mopterin_synth/thiamin_S_b"/>
</dbReference>
<dbReference type="Gene3D" id="3.10.20.30">
    <property type="match status" value="1"/>
</dbReference>
<name>A0ABU7LP45_9PROT</name>
<reference evidence="1 2" key="1">
    <citation type="submission" date="2024-01" db="EMBL/GenBank/DDBJ databases">
        <title>Hyphobacterium bacterium isolated from marine sediment.</title>
        <authorList>
            <person name="Zhao S."/>
        </authorList>
    </citation>
    <scope>NUCLEOTIDE SEQUENCE [LARGE SCALE GENOMIC DNA]</scope>
    <source>
        <strain evidence="2">HN65</strain>
    </source>
</reference>
<organism evidence="1 2">
    <name type="scientific">Hyphobacterium lacteum</name>
    <dbReference type="NCBI Taxonomy" id="3116575"/>
    <lineage>
        <taxon>Bacteria</taxon>
        <taxon>Pseudomonadati</taxon>
        <taxon>Pseudomonadota</taxon>
        <taxon>Alphaproteobacteria</taxon>
        <taxon>Maricaulales</taxon>
        <taxon>Maricaulaceae</taxon>
        <taxon>Hyphobacterium</taxon>
    </lineage>
</organism>
<accession>A0ABU7LP45</accession>